<accession>A0A517PA92</accession>
<comment type="similarity">
    <text evidence="1">Belongs to the peptidase M32 family.</text>
</comment>
<feature type="binding site" evidence="2">
    <location>
        <position position="285"/>
    </location>
    <ligand>
        <name>Zn(2+)</name>
        <dbReference type="ChEBI" id="CHEBI:29105"/>
        <note>catalytic</note>
    </ligand>
</feature>
<dbReference type="CDD" id="cd06460">
    <property type="entry name" value="M32_Taq"/>
    <property type="match status" value="1"/>
</dbReference>
<dbReference type="PANTHER" id="PTHR34217:SF1">
    <property type="entry name" value="CARBOXYPEPTIDASE 1"/>
    <property type="match status" value="1"/>
</dbReference>
<dbReference type="PRINTS" id="PR00998">
    <property type="entry name" value="CRBOXYPTASET"/>
</dbReference>
<dbReference type="GO" id="GO:0006508">
    <property type="term" value="P:proteolysis"/>
    <property type="evidence" value="ECO:0007669"/>
    <property type="project" value="UniProtKB-UniRule"/>
</dbReference>
<dbReference type="InterPro" id="IPR001333">
    <property type="entry name" value="Peptidase_M32_Taq"/>
</dbReference>
<comment type="catalytic activity">
    <reaction evidence="1">
        <text>Release of a C-terminal amino acid with broad specificity, except for -Pro.</text>
        <dbReference type="EC" id="3.4.17.19"/>
    </reaction>
</comment>
<keyword evidence="2" id="KW-0862">Zinc</keyword>
<dbReference type="EC" id="3.4.17.19" evidence="1"/>
<proteinExistence type="inferred from homology"/>
<evidence type="ECO:0000313" key="4">
    <source>
        <dbReference type="EMBL" id="QDT16284.1"/>
    </source>
</evidence>
<feature type="active site" description="Proton donor/acceptor" evidence="3">
    <location>
        <position position="282"/>
    </location>
</feature>
<dbReference type="KEGG" id="acaf:CA12_23850"/>
<dbReference type="GO" id="GO:0046872">
    <property type="term" value="F:metal ion binding"/>
    <property type="evidence" value="ECO:0007669"/>
    <property type="project" value="UniProtKB-KW"/>
</dbReference>
<organism evidence="4 5">
    <name type="scientific">Alienimonas californiensis</name>
    <dbReference type="NCBI Taxonomy" id="2527989"/>
    <lineage>
        <taxon>Bacteria</taxon>
        <taxon>Pseudomonadati</taxon>
        <taxon>Planctomycetota</taxon>
        <taxon>Planctomycetia</taxon>
        <taxon>Planctomycetales</taxon>
        <taxon>Planctomycetaceae</taxon>
        <taxon>Alienimonas</taxon>
    </lineage>
</organism>
<dbReference type="GO" id="GO:0004181">
    <property type="term" value="F:metallocarboxypeptidase activity"/>
    <property type="evidence" value="ECO:0007669"/>
    <property type="project" value="UniProtKB-UniRule"/>
</dbReference>
<name>A0A517PA92_9PLAN</name>
<dbReference type="OrthoDB" id="9772308at2"/>
<keyword evidence="5" id="KW-1185">Reference proteome</keyword>
<keyword evidence="1 4" id="KW-0121">Carboxypeptidase</keyword>
<dbReference type="Pfam" id="PF02074">
    <property type="entry name" value="Peptidase_M32"/>
    <property type="match status" value="1"/>
</dbReference>
<dbReference type="Gene3D" id="1.10.1370.30">
    <property type="match status" value="1"/>
</dbReference>
<dbReference type="PROSITE" id="PS52034">
    <property type="entry name" value="PEPTIDASE_M32"/>
    <property type="match status" value="1"/>
</dbReference>
<reference evidence="4 5" key="1">
    <citation type="submission" date="2019-02" db="EMBL/GenBank/DDBJ databases">
        <title>Deep-cultivation of Planctomycetes and their phenomic and genomic characterization uncovers novel biology.</title>
        <authorList>
            <person name="Wiegand S."/>
            <person name="Jogler M."/>
            <person name="Boedeker C."/>
            <person name="Pinto D."/>
            <person name="Vollmers J."/>
            <person name="Rivas-Marin E."/>
            <person name="Kohn T."/>
            <person name="Peeters S.H."/>
            <person name="Heuer A."/>
            <person name="Rast P."/>
            <person name="Oberbeckmann S."/>
            <person name="Bunk B."/>
            <person name="Jeske O."/>
            <person name="Meyerdierks A."/>
            <person name="Storesund J.E."/>
            <person name="Kallscheuer N."/>
            <person name="Luecker S."/>
            <person name="Lage O.M."/>
            <person name="Pohl T."/>
            <person name="Merkel B.J."/>
            <person name="Hornburger P."/>
            <person name="Mueller R.-W."/>
            <person name="Bruemmer F."/>
            <person name="Labrenz M."/>
            <person name="Spormann A.M."/>
            <person name="Op den Camp H."/>
            <person name="Overmann J."/>
            <person name="Amann R."/>
            <person name="Jetten M.S.M."/>
            <person name="Mascher T."/>
            <person name="Medema M.H."/>
            <person name="Devos D.P."/>
            <person name="Kaster A.-K."/>
            <person name="Ovreas L."/>
            <person name="Rohde M."/>
            <person name="Galperin M.Y."/>
            <person name="Jogler C."/>
        </authorList>
    </citation>
    <scope>NUCLEOTIDE SEQUENCE [LARGE SCALE GENOMIC DNA]</scope>
    <source>
        <strain evidence="4 5">CA12</strain>
    </source>
</reference>
<dbReference type="PIRSF" id="PIRSF006615">
    <property type="entry name" value="Zn_crbxpep_Taq"/>
    <property type="match status" value="1"/>
</dbReference>
<keyword evidence="1" id="KW-0482">Metalloprotease</keyword>
<dbReference type="AlphaFoldDB" id="A0A517PA92"/>
<comment type="function">
    <text evidence="1">Broad specificity carboxypetidase that releases amino acids sequentially from the C-terminus, including neutral, aromatic, polar and basic residues.</text>
</comment>
<keyword evidence="1 4" id="KW-0378">Hydrolase</keyword>
<dbReference type="SUPFAM" id="SSF55486">
    <property type="entry name" value="Metalloproteases ('zincins'), catalytic domain"/>
    <property type="match status" value="1"/>
</dbReference>
<evidence type="ECO:0000256" key="1">
    <source>
        <dbReference type="PIRNR" id="PIRNR006615"/>
    </source>
</evidence>
<keyword evidence="1" id="KW-0645">Protease</keyword>
<evidence type="ECO:0000313" key="5">
    <source>
        <dbReference type="Proteomes" id="UP000318741"/>
    </source>
</evidence>
<keyword evidence="1 2" id="KW-0479">Metal-binding</keyword>
<evidence type="ECO:0000256" key="3">
    <source>
        <dbReference type="PIRSR" id="PIRSR006615-2"/>
    </source>
</evidence>
<dbReference type="EMBL" id="CP036265">
    <property type="protein sequence ID" value="QDT16284.1"/>
    <property type="molecule type" value="Genomic_DNA"/>
</dbReference>
<evidence type="ECO:0000256" key="2">
    <source>
        <dbReference type="PIRSR" id="PIRSR006615-1"/>
    </source>
</evidence>
<dbReference type="RefSeq" id="WP_145359129.1">
    <property type="nucleotide sequence ID" value="NZ_CP036265.1"/>
</dbReference>
<protein>
    <recommendedName>
        <fullName evidence="1">Metal-dependent carboxypeptidase</fullName>
        <ecNumber evidence="1">3.4.17.19</ecNumber>
    </recommendedName>
</protein>
<comment type="cofactor">
    <cofactor evidence="2">
        <name>Zn(2+)</name>
        <dbReference type="ChEBI" id="CHEBI:29105"/>
    </cofactor>
    <text evidence="2">Binds 1 zinc ion per subunit.</text>
</comment>
<feature type="binding site" evidence="2">
    <location>
        <position position="281"/>
    </location>
    <ligand>
        <name>Zn(2+)</name>
        <dbReference type="ChEBI" id="CHEBI:29105"/>
        <note>catalytic</note>
    </ligand>
</feature>
<feature type="binding site" evidence="2">
    <location>
        <position position="311"/>
    </location>
    <ligand>
        <name>Zn(2+)</name>
        <dbReference type="ChEBI" id="CHEBI:29105"/>
        <note>catalytic</note>
    </ligand>
</feature>
<sequence>MTAPTPGPDGPPPEGPLADLLAVLREAAALKTAADVLAWDEQTYLPPRGGEFRADQLAALAGLTHDRLTGPELRDALLAAEAEVRPADSAAAACVQEARRDFDRRTTLPRRLVEELSRVTTLAQQNWAEARKRSDFAAFRPHLEAVVTLKREEAAAVAAGREDLAAAAPYDALLDDYEPGAKSDQVSAVFAELRAGLVPLVAAISEAGVTPDRSLLTRNYPVAAQYEFCRSGAERLGFRFDSGRLDTAAHPFCTTLGPADCRLTTRYHPNDFSQSYFGVLHEAGHGIYEQNLPAEWFGAPLGEACGLGVHESQSRLWENFVGRSRSYWEHAAPEARAFFPEALGKASAEELYRAVNDVRPTLIRVEADEVTYNLHVLLRFELEQPLISGDLPAGDVCDAWDEKFEAMFGFRPPSAADGCLQDIHWAAGLIGYFPTYALGNVYAAMLWDAALAELGDLEGQLAAGNFTPLRDWLTEKVYRHGRRYAPTDLIARAAGSPPTPAPLLAHLNAKYGALYGLG</sequence>
<dbReference type="PANTHER" id="PTHR34217">
    <property type="entry name" value="METAL-DEPENDENT CARBOXYPEPTIDASE"/>
    <property type="match status" value="1"/>
</dbReference>
<gene>
    <name evidence="4" type="ORF">CA12_23850</name>
</gene>
<dbReference type="Proteomes" id="UP000318741">
    <property type="component" value="Chromosome"/>
</dbReference>